<dbReference type="Gene3D" id="3.20.80.10">
    <property type="entry name" value="Regulatory factor, effector binding domain"/>
    <property type="match status" value="1"/>
</dbReference>
<name>A0A1I4NJF3_9FIRM</name>
<dbReference type="GO" id="GO:0003677">
    <property type="term" value="F:DNA binding"/>
    <property type="evidence" value="ECO:0007669"/>
    <property type="project" value="UniProtKB-KW"/>
</dbReference>
<dbReference type="OrthoDB" id="9773308at2"/>
<keyword evidence="4" id="KW-0804">Transcription</keyword>
<dbReference type="STRING" id="1123291.SAMN04490355_104733"/>
<dbReference type="Pfam" id="PF06445">
    <property type="entry name" value="GyrI-like"/>
    <property type="match status" value="1"/>
</dbReference>
<organism evidence="6 7">
    <name type="scientific">Pelosinus propionicus DSM 13327</name>
    <dbReference type="NCBI Taxonomy" id="1123291"/>
    <lineage>
        <taxon>Bacteria</taxon>
        <taxon>Bacillati</taxon>
        <taxon>Bacillota</taxon>
        <taxon>Negativicutes</taxon>
        <taxon>Selenomonadales</taxon>
        <taxon>Sporomusaceae</taxon>
        <taxon>Pelosinus</taxon>
    </lineage>
</organism>
<dbReference type="RefSeq" id="WP_090941929.1">
    <property type="nucleotide sequence ID" value="NZ_FOTS01000047.1"/>
</dbReference>
<dbReference type="PROSITE" id="PS50937">
    <property type="entry name" value="HTH_MERR_2"/>
    <property type="match status" value="1"/>
</dbReference>
<accession>A0A1I4NJF3</accession>
<dbReference type="InterPro" id="IPR029442">
    <property type="entry name" value="GyrI-like"/>
</dbReference>
<dbReference type="PANTHER" id="PTHR30204">
    <property type="entry name" value="REDOX-CYCLING DRUG-SENSING TRANSCRIPTIONAL ACTIVATOR SOXR"/>
    <property type="match status" value="1"/>
</dbReference>
<evidence type="ECO:0000256" key="4">
    <source>
        <dbReference type="ARBA" id="ARBA00023163"/>
    </source>
</evidence>
<sequence>MLDKDHKGSSNNILFTIGEMARLFHMNIRTLRYYDELGILKPEYVNPDTNYRYYSTNQFERLNTIRYLRALDVPLEKISNFFDEKDVSTILSIFMEQRENVLKKQKQLAHIEKKIRNRIEQIETALSAAYGQVIIKHLPQRKIVLLEKNFTLADDLELLIRDLSKEHCLDDAIFLGKVGVSIRQQDLIKRQFTHFSSIFMVIEAEDDFHNEDSVLPEGSYATVQYQGTHDEASPYYTLLLNHIKDSGFQIKGNSVEITIIDSGITNDCNKFVTELQIPLQ</sequence>
<protein>
    <submittedName>
        <fullName evidence="6">Effector-binding domain-containing protein</fullName>
    </submittedName>
</protein>
<proteinExistence type="predicted"/>
<dbReference type="Pfam" id="PF13411">
    <property type="entry name" value="MerR_1"/>
    <property type="match status" value="1"/>
</dbReference>
<dbReference type="InterPro" id="IPR000551">
    <property type="entry name" value="MerR-type_HTH_dom"/>
</dbReference>
<dbReference type="SUPFAM" id="SSF46955">
    <property type="entry name" value="Putative DNA-binding domain"/>
    <property type="match status" value="1"/>
</dbReference>
<evidence type="ECO:0000256" key="2">
    <source>
        <dbReference type="ARBA" id="ARBA00023015"/>
    </source>
</evidence>
<dbReference type="InterPro" id="IPR047057">
    <property type="entry name" value="MerR_fam"/>
</dbReference>
<dbReference type="AlphaFoldDB" id="A0A1I4NJF3"/>
<dbReference type="Proteomes" id="UP000199520">
    <property type="component" value="Unassembled WGS sequence"/>
</dbReference>
<dbReference type="InterPro" id="IPR009061">
    <property type="entry name" value="DNA-bd_dom_put_sf"/>
</dbReference>
<dbReference type="CDD" id="cd01107">
    <property type="entry name" value="HTH_BmrR"/>
    <property type="match status" value="1"/>
</dbReference>
<keyword evidence="1" id="KW-0678">Repressor</keyword>
<dbReference type="InterPro" id="IPR010499">
    <property type="entry name" value="AraC_E-bd"/>
</dbReference>
<feature type="domain" description="HTH merR-type" evidence="5">
    <location>
        <begin position="14"/>
        <end position="84"/>
    </location>
</feature>
<evidence type="ECO:0000313" key="6">
    <source>
        <dbReference type="EMBL" id="SFM15437.1"/>
    </source>
</evidence>
<dbReference type="SUPFAM" id="SSF55136">
    <property type="entry name" value="Probable bacterial effector-binding domain"/>
    <property type="match status" value="1"/>
</dbReference>
<dbReference type="PANTHER" id="PTHR30204:SF69">
    <property type="entry name" value="MERR-FAMILY TRANSCRIPTIONAL REGULATOR"/>
    <property type="match status" value="1"/>
</dbReference>
<dbReference type="InterPro" id="IPR011256">
    <property type="entry name" value="Reg_factor_effector_dom_sf"/>
</dbReference>
<dbReference type="GO" id="GO:0003700">
    <property type="term" value="F:DNA-binding transcription factor activity"/>
    <property type="evidence" value="ECO:0007669"/>
    <property type="project" value="InterPro"/>
</dbReference>
<dbReference type="Gene3D" id="1.10.1660.10">
    <property type="match status" value="1"/>
</dbReference>
<evidence type="ECO:0000313" key="7">
    <source>
        <dbReference type="Proteomes" id="UP000199520"/>
    </source>
</evidence>
<evidence type="ECO:0000256" key="1">
    <source>
        <dbReference type="ARBA" id="ARBA00022491"/>
    </source>
</evidence>
<evidence type="ECO:0000256" key="3">
    <source>
        <dbReference type="ARBA" id="ARBA00023125"/>
    </source>
</evidence>
<reference evidence="7" key="1">
    <citation type="submission" date="2016-10" db="EMBL/GenBank/DDBJ databases">
        <authorList>
            <person name="Varghese N."/>
            <person name="Submissions S."/>
        </authorList>
    </citation>
    <scope>NUCLEOTIDE SEQUENCE [LARGE SCALE GENOMIC DNA]</scope>
    <source>
        <strain evidence="7">DSM 13327</strain>
    </source>
</reference>
<dbReference type="SMART" id="SM00422">
    <property type="entry name" value="HTH_MERR"/>
    <property type="match status" value="1"/>
</dbReference>
<dbReference type="EMBL" id="FOTS01000047">
    <property type="protein sequence ID" value="SFM15437.1"/>
    <property type="molecule type" value="Genomic_DNA"/>
</dbReference>
<gene>
    <name evidence="6" type="ORF">SAMN04490355_104733</name>
</gene>
<keyword evidence="3" id="KW-0238">DNA-binding</keyword>
<keyword evidence="7" id="KW-1185">Reference proteome</keyword>
<dbReference type="SMART" id="SM00871">
    <property type="entry name" value="AraC_E_bind"/>
    <property type="match status" value="1"/>
</dbReference>
<keyword evidence="2" id="KW-0805">Transcription regulation</keyword>
<evidence type="ECO:0000259" key="5">
    <source>
        <dbReference type="PROSITE" id="PS50937"/>
    </source>
</evidence>